<reference evidence="4" key="1">
    <citation type="submission" date="2016-10" db="EMBL/GenBank/DDBJ databases">
        <authorList>
            <person name="Varghese N."/>
            <person name="Submissions S."/>
        </authorList>
    </citation>
    <scope>NUCLEOTIDE SEQUENCE [LARGE SCALE GENOMIC DNA]</scope>
    <source>
        <strain evidence="4">ATCC 35263</strain>
    </source>
</reference>
<keyword evidence="2" id="KW-0472">Membrane</keyword>
<feature type="transmembrane region" description="Helical" evidence="2">
    <location>
        <begin position="89"/>
        <end position="106"/>
    </location>
</feature>
<dbReference type="OrthoDB" id="10000131at2"/>
<evidence type="ECO:0000313" key="4">
    <source>
        <dbReference type="Proteomes" id="UP000222056"/>
    </source>
</evidence>
<feature type="compositionally biased region" description="Low complexity" evidence="1">
    <location>
        <begin position="72"/>
        <end position="82"/>
    </location>
</feature>
<dbReference type="RefSeq" id="WP_093115503.1">
    <property type="nucleotide sequence ID" value="NZ_FNWJ01000001.1"/>
</dbReference>
<accession>A0A1H6FHU4</accession>
<dbReference type="AlphaFoldDB" id="A0A1H6FHU4"/>
<protein>
    <submittedName>
        <fullName evidence="3">Uncharacterized protein</fullName>
    </submittedName>
</protein>
<evidence type="ECO:0000256" key="2">
    <source>
        <dbReference type="SAM" id="Phobius"/>
    </source>
</evidence>
<name>A0A1H6FHU4_THEAL</name>
<keyword evidence="4" id="KW-1185">Reference proteome</keyword>
<dbReference type="EMBL" id="FNWJ01000001">
    <property type="protein sequence ID" value="SEH10407.1"/>
    <property type="molecule type" value="Genomic_DNA"/>
</dbReference>
<sequence>MNRSSERSPGGVDPTVDPTGIEEPHDVLAADQFAIPAPEERPPVDPTGIAEPHDVLAADQFAIPAPDATQEASSRASAGAGQSRGLARLGPWLALTGAVVVVALAYRRARRP</sequence>
<gene>
    <name evidence="3" type="ORF">SAMN02745716_0256</name>
</gene>
<dbReference type="Proteomes" id="UP000222056">
    <property type="component" value="Unassembled WGS sequence"/>
</dbReference>
<evidence type="ECO:0000256" key="1">
    <source>
        <dbReference type="SAM" id="MobiDB-lite"/>
    </source>
</evidence>
<feature type="region of interest" description="Disordered" evidence="1">
    <location>
        <begin position="1"/>
        <end position="53"/>
    </location>
</feature>
<proteinExistence type="predicted"/>
<keyword evidence="2" id="KW-1133">Transmembrane helix</keyword>
<evidence type="ECO:0000313" key="3">
    <source>
        <dbReference type="EMBL" id="SEH10407.1"/>
    </source>
</evidence>
<organism evidence="3 4">
    <name type="scientific">Thermoleophilum album</name>
    <dbReference type="NCBI Taxonomy" id="29539"/>
    <lineage>
        <taxon>Bacteria</taxon>
        <taxon>Bacillati</taxon>
        <taxon>Actinomycetota</taxon>
        <taxon>Thermoleophilia</taxon>
        <taxon>Thermoleophilales</taxon>
        <taxon>Thermoleophilaceae</taxon>
        <taxon>Thermoleophilum</taxon>
    </lineage>
</organism>
<feature type="region of interest" description="Disordered" evidence="1">
    <location>
        <begin position="63"/>
        <end position="82"/>
    </location>
</feature>
<keyword evidence="2" id="KW-0812">Transmembrane</keyword>